<reference evidence="1 2" key="1">
    <citation type="submission" date="2020-12" db="EMBL/GenBank/DDBJ databases">
        <title>Draft genome sequence of furan degrading bacterial strain FUR100.</title>
        <authorList>
            <person name="Woiski C."/>
        </authorList>
    </citation>
    <scope>NUCLEOTIDE SEQUENCE [LARGE SCALE GENOMIC DNA]</scope>
    <source>
        <strain evidence="1 2">FUR100</strain>
    </source>
</reference>
<accession>A0A8I1D6V2</accession>
<organism evidence="1 2">
    <name type="scientific">Rhodococcus erythropolis</name>
    <name type="common">Arthrobacter picolinophilus</name>
    <dbReference type="NCBI Taxonomy" id="1833"/>
    <lineage>
        <taxon>Bacteria</taxon>
        <taxon>Bacillati</taxon>
        <taxon>Actinomycetota</taxon>
        <taxon>Actinomycetes</taxon>
        <taxon>Mycobacteriales</taxon>
        <taxon>Nocardiaceae</taxon>
        <taxon>Rhodococcus</taxon>
        <taxon>Rhodococcus erythropolis group</taxon>
    </lineage>
</organism>
<evidence type="ECO:0000313" key="1">
    <source>
        <dbReference type="EMBL" id="MBH5141858.1"/>
    </source>
</evidence>
<protein>
    <submittedName>
        <fullName evidence="1">NYN domain-containing protein</fullName>
    </submittedName>
</protein>
<sequence>MNACSNGVRLMDAKAPVRLLDRPAEMAPARASGERVVHLLDMENLCNAADVRGIDAALTMRRYIAVVHAAVGDHIIVAASHHNALASGLAWRSARLLPPRSGVNGADEALREVIATEDLAGRFTTIYLGSGDGIFAQDLSALAAAGMRTHVVSRSRNLSRALRLSAHDVTLLDRPLSTKDVVA</sequence>
<dbReference type="AlphaFoldDB" id="A0A8I1D6V2"/>
<comment type="caution">
    <text evidence="1">The sequence shown here is derived from an EMBL/GenBank/DDBJ whole genome shotgun (WGS) entry which is preliminary data.</text>
</comment>
<dbReference type="EMBL" id="JAECSB010000022">
    <property type="protein sequence ID" value="MBH5141858.1"/>
    <property type="molecule type" value="Genomic_DNA"/>
</dbReference>
<dbReference type="Gene3D" id="3.40.50.1010">
    <property type="entry name" value="5'-nuclease"/>
    <property type="match status" value="1"/>
</dbReference>
<evidence type="ECO:0000313" key="2">
    <source>
        <dbReference type="Proteomes" id="UP000627573"/>
    </source>
</evidence>
<dbReference type="Proteomes" id="UP000627573">
    <property type="component" value="Unassembled WGS sequence"/>
</dbReference>
<gene>
    <name evidence="1" type="ORF">I3517_04420</name>
</gene>
<dbReference type="RefSeq" id="WP_197940554.1">
    <property type="nucleotide sequence ID" value="NZ_JAECSB010000022.1"/>
</dbReference>
<name>A0A8I1D6V2_RHOER</name>
<proteinExistence type="predicted"/>
<keyword evidence="2" id="KW-1185">Reference proteome</keyword>